<evidence type="ECO:0000256" key="3">
    <source>
        <dbReference type="ARBA" id="ARBA00022794"/>
    </source>
</evidence>
<dbReference type="PROSITE" id="PS51381">
    <property type="entry name" value="C2_B9"/>
    <property type="match status" value="1"/>
</dbReference>
<evidence type="ECO:0000313" key="7">
    <source>
        <dbReference type="Proteomes" id="UP000663870"/>
    </source>
</evidence>
<evidence type="ECO:0008006" key="8">
    <source>
        <dbReference type="Google" id="ProtNLM"/>
    </source>
</evidence>
<organism evidence="6 7">
    <name type="scientific">Rotaria sordida</name>
    <dbReference type="NCBI Taxonomy" id="392033"/>
    <lineage>
        <taxon>Eukaryota</taxon>
        <taxon>Metazoa</taxon>
        <taxon>Spiralia</taxon>
        <taxon>Gnathifera</taxon>
        <taxon>Rotifera</taxon>
        <taxon>Eurotatoria</taxon>
        <taxon>Bdelloidea</taxon>
        <taxon>Philodinida</taxon>
        <taxon>Philodinidae</taxon>
        <taxon>Rotaria</taxon>
    </lineage>
</organism>
<protein>
    <recommendedName>
        <fullName evidence="8">Meckel syndrome type 1 protein</fullName>
    </recommendedName>
</protein>
<name>A0A814YD13_9BILA</name>
<keyword evidence="7" id="KW-1185">Reference proteome</keyword>
<proteinExistence type="predicted"/>
<evidence type="ECO:0000256" key="1">
    <source>
        <dbReference type="ARBA" id="ARBA00004120"/>
    </source>
</evidence>
<comment type="subcellular location">
    <subcellularLocation>
        <location evidence="1">Cytoplasm</location>
        <location evidence="1">Cytoskeleton</location>
        <location evidence="1">Cilium basal body</location>
    </subcellularLocation>
</comment>
<dbReference type="GO" id="GO:0060271">
    <property type="term" value="P:cilium assembly"/>
    <property type="evidence" value="ECO:0007669"/>
    <property type="project" value="TreeGrafter"/>
</dbReference>
<evidence type="ECO:0000256" key="4">
    <source>
        <dbReference type="ARBA" id="ARBA00023212"/>
    </source>
</evidence>
<keyword evidence="5" id="KW-0966">Cell projection</keyword>
<comment type="caution">
    <text evidence="6">The sequence shown here is derived from an EMBL/GenBank/DDBJ whole genome shotgun (WGS) entry which is preliminary data.</text>
</comment>
<dbReference type="PANTHER" id="PTHR12968:SF4">
    <property type="entry name" value="TECTONIC-LIKE COMPLEX MEMBER MKS1"/>
    <property type="match status" value="1"/>
</dbReference>
<dbReference type="InterPro" id="IPR010796">
    <property type="entry name" value="C2_B9-type_dom"/>
</dbReference>
<gene>
    <name evidence="6" type="ORF">JXQ802_LOCUS25796</name>
</gene>
<evidence type="ECO:0000256" key="5">
    <source>
        <dbReference type="ARBA" id="ARBA00023273"/>
    </source>
</evidence>
<accession>A0A814YD13</accession>
<keyword evidence="2" id="KW-0963">Cytoplasm</keyword>
<dbReference type="Pfam" id="PF07162">
    <property type="entry name" value="B9-C2"/>
    <property type="match status" value="1"/>
</dbReference>
<keyword evidence="3" id="KW-0970">Cilium biogenesis/degradation</keyword>
<dbReference type="PANTHER" id="PTHR12968">
    <property type="entry name" value="B9 DOMAIN-CONTAINING"/>
    <property type="match status" value="1"/>
</dbReference>
<dbReference type="AlphaFoldDB" id="A0A814YD13"/>
<evidence type="ECO:0000256" key="2">
    <source>
        <dbReference type="ARBA" id="ARBA00022490"/>
    </source>
</evidence>
<evidence type="ECO:0000313" key="6">
    <source>
        <dbReference type="EMBL" id="CAF1228139.1"/>
    </source>
</evidence>
<dbReference type="GO" id="GO:0036038">
    <property type="term" value="C:MKS complex"/>
    <property type="evidence" value="ECO:0007669"/>
    <property type="project" value="TreeGrafter"/>
</dbReference>
<keyword evidence="4" id="KW-0206">Cytoskeleton</keyword>
<dbReference type="Proteomes" id="UP000663870">
    <property type="component" value="Unassembled WGS sequence"/>
</dbReference>
<reference evidence="6" key="1">
    <citation type="submission" date="2021-02" db="EMBL/GenBank/DDBJ databases">
        <authorList>
            <person name="Nowell W R."/>
        </authorList>
    </citation>
    <scope>NUCLEOTIDE SEQUENCE</scope>
</reference>
<dbReference type="EMBL" id="CAJNOL010000883">
    <property type="protein sequence ID" value="CAF1228139.1"/>
    <property type="molecule type" value="Genomic_DNA"/>
</dbReference>
<sequence length="602" mass="70310">MEIFNSLFRSNIQQFISIGILNKKIMSNFDDNDIHCGIYRTNDPISNFKIRVKLERLTSNSLLPSLERLKIREDLSRLLGNDGQPIEKPKASRTEIAQVFDETKNSEYEEVVIGWQQKLFSRSEFEKYGRNVGPHSTAIKQKYFDAIQKMKADSKQPGRIFTYIESDPYGYERHLDYFMTDSPNEQPSRLALGIDNVRKRHVVQTNFKQSNKQYLHKTNLINQKPTFDIIRTNHFTSLPYQTMYLMADLSQTINTTTDVSQSTDEHVLCRIDVYSNGTIILEPDFNNGKLAYLVETGKIDRAFYQYYLEHASISITNDYLIKERRLMNEICTRQQIYLSNIVGNEFDIPPPTVLKLNVFGEIISGKNFDFDNTYVYYCLDLTNNWYVESSTILSGYTHTASATTSSKYDDIVYYSHPFEFELWYKPPRVSADHELPRMPKIYFQISSLDSWGRHRIEGYTYIDIPSSPGFYNEHLSCWRPRGNSIYDELRRFYIGGSPELEDISYVAIPKLFESEPNNTLLSRFGFRTVSTGELNIRLNVVFQSQSLAKEHTKQRSTHTVSRHGFDAFMSNINDTLYEYDQAKKRALEVREKTRQNFQMETL</sequence>